<dbReference type="Gene3D" id="3.40.630.30">
    <property type="match status" value="1"/>
</dbReference>
<dbReference type="InterPro" id="IPR050769">
    <property type="entry name" value="NAT_camello-type"/>
</dbReference>
<dbReference type="PANTHER" id="PTHR13947">
    <property type="entry name" value="GNAT FAMILY N-ACETYLTRANSFERASE"/>
    <property type="match status" value="1"/>
</dbReference>
<reference evidence="4" key="1">
    <citation type="submission" date="2019-04" db="EMBL/GenBank/DDBJ databases">
        <authorList>
            <person name="Melise S."/>
            <person name="Noan J."/>
            <person name="Okalmin O."/>
        </authorList>
    </citation>
    <scope>NUCLEOTIDE SEQUENCE</scope>
    <source>
        <strain evidence="4">FN9</strain>
    </source>
</reference>
<dbReference type="OrthoDB" id="41532at2759"/>
<dbReference type="EMBL" id="CAAKMV010000127">
    <property type="protein sequence ID" value="VIO57066.1"/>
    <property type="molecule type" value="Genomic_DNA"/>
</dbReference>
<name>A0A2H3GND2_GIBZA</name>
<dbReference type="InterPro" id="IPR000182">
    <property type="entry name" value="GNAT_dom"/>
</dbReference>
<dbReference type="CDD" id="cd04301">
    <property type="entry name" value="NAT_SF"/>
    <property type="match status" value="1"/>
</dbReference>
<organism evidence="3 5">
    <name type="scientific">Gibberella zeae</name>
    <name type="common">Wheat head blight fungus</name>
    <name type="synonym">Fusarium graminearum</name>
    <dbReference type="NCBI Taxonomy" id="5518"/>
    <lineage>
        <taxon>Eukaryota</taxon>
        <taxon>Fungi</taxon>
        <taxon>Dikarya</taxon>
        <taxon>Ascomycota</taxon>
        <taxon>Pezizomycotina</taxon>
        <taxon>Sordariomycetes</taxon>
        <taxon>Hypocreomycetidae</taxon>
        <taxon>Hypocreales</taxon>
        <taxon>Nectriaceae</taxon>
        <taxon>Fusarium</taxon>
    </lineage>
</organism>
<dbReference type="InterPro" id="IPR016181">
    <property type="entry name" value="Acyl_CoA_acyltransferase"/>
</dbReference>
<proteinExistence type="predicted"/>
<evidence type="ECO:0000313" key="5">
    <source>
        <dbReference type="Proteomes" id="UP000746612"/>
    </source>
</evidence>
<feature type="domain" description="N-acetyltransferase" evidence="2">
    <location>
        <begin position="21"/>
        <end position="169"/>
    </location>
</feature>
<sequence>MTYDTPSTKQFTLRTHRPGDMGYITHRHAVIYENQYNFDSRFESLISRITADFLDNYNPDLERCWIAENNGQFLGCIMLVSDKKPKTAKLRLLMVEETARGLGVGTALIQACIDFANKAGYEHIDLWTQSVLEGARRLYAKVGFKMIETQPHNDWGVDLVGEFWSLKLQRKEIV</sequence>
<gene>
    <name evidence="4" type="ORF">FUG_LOCUS237265</name>
    <name evidence="3" type="ORF">MDCFG202_LOCUS97408</name>
</gene>
<dbReference type="AlphaFoldDB" id="A0A2H3GND2"/>
<dbReference type="Pfam" id="PF00583">
    <property type="entry name" value="Acetyltransf_1"/>
    <property type="match status" value="1"/>
</dbReference>
<dbReference type="EMBL" id="CAJPIJ010000090">
    <property type="protein sequence ID" value="CAG1971381.1"/>
    <property type="molecule type" value="Genomic_DNA"/>
</dbReference>
<accession>A0A2H3GND2</accession>
<evidence type="ECO:0000313" key="3">
    <source>
        <dbReference type="EMBL" id="CAG1971381.1"/>
    </source>
</evidence>
<dbReference type="SUPFAM" id="SSF55729">
    <property type="entry name" value="Acyl-CoA N-acyltransferases (Nat)"/>
    <property type="match status" value="1"/>
</dbReference>
<dbReference type="GO" id="GO:0008080">
    <property type="term" value="F:N-acetyltransferase activity"/>
    <property type="evidence" value="ECO:0007669"/>
    <property type="project" value="InterPro"/>
</dbReference>
<evidence type="ECO:0000256" key="1">
    <source>
        <dbReference type="ARBA" id="ARBA00022679"/>
    </source>
</evidence>
<dbReference type="PROSITE" id="PS51186">
    <property type="entry name" value="GNAT"/>
    <property type="match status" value="1"/>
</dbReference>
<dbReference type="Proteomes" id="UP000746612">
    <property type="component" value="Unassembled WGS sequence"/>
</dbReference>
<evidence type="ECO:0000259" key="2">
    <source>
        <dbReference type="PROSITE" id="PS51186"/>
    </source>
</evidence>
<protein>
    <recommendedName>
        <fullName evidence="2">N-acetyltransferase domain-containing protein</fullName>
    </recommendedName>
</protein>
<keyword evidence="1" id="KW-0808">Transferase</keyword>
<dbReference type="PANTHER" id="PTHR13947:SF37">
    <property type="entry name" value="LD18367P"/>
    <property type="match status" value="1"/>
</dbReference>
<reference evidence="3" key="2">
    <citation type="submission" date="2021-03" db="EMBL/GenBank/DDBJ databases">
        <authorList>
            <person name="Alouane T."/>
            <person name="Langin T."/>
            <person name="Bonhomme L."/>
        </authorList>
    </citation>
    <scope>NUCLEOTIDE SEQUENCE</scope>
    <source>
        <strain evidence="3">MDC_Fg202</strain>
    </source>
</reference>
<evidence type="ECO:0000313" key="4">
    <source>
        <dbReference type="EMBL" id="VIO57066.1"/>
    </source>
</evidence>